<dbReference type="NCBIfam" id="TIGR00761">
    <property type="entry name" value="argB"/>
    <property type="match status" value="1"/>
</dbReference>
<dbReference type="GO" id="GO:0005524">
    <property type="term" value="F:ATP binding"/>
    <property type="evidence" value="ECO:0007669"/>
    <property type="project" value="UniProtKB-UniRule"/>
</dbReference>
<feature type="binding site" evidence="9">
    <location>
        <begin position="40"/>
        <end position="41"/>
    </location>
    <ligand>
        <name>substrate</name>
    </ligand>
</feature>
<dbReference type="InterPro" id="IPR001057">
    <property type="entry name" value="Glu/AcGlu_kinase"/>
</dbReference>
<evidence type="ECO:0000256" key="1">
    <source>
        <dbReference type="ARBA" id="ARBA00004828"/>
    </source>
</evidence>
<dbReference type="HAMAP" id="MF_00082">
    <property type="entry name" value="ArgB"/>
    <property type="match status" value="1"/>
</dbReference>
<feature type="site" description="Transition state stabilizer" evidence="9">
    <location>
        <position position="222"/>
    </location>
</feature>
<name>A0A965GC93_9PROT</name>
<reference evidence="11" key="1">
    <citation type="submission" date="2018-10" db="EMBL/GenBank/DDBJ databases">
        <title>Iterative Subtractive Binning of Freshwater Chronoseries Metagenomes Recovers Nearly Complete Genomes from over Four Hundred Novel Species.</title>
        <authorList>
            <person name="Rodriguez-R L.M."/>
            <person name="Tsementzi D."/>
            <person name="Luo C."/>
            <person name="Konstantinidis K.T."/>
        </authorList>
    </citation>
    <scope>NUCLEOTIDE SEQUENCE</scope>
    <source>
        <strain evidence="11">WB5_2A_028</strain>
    </source>
</reference>
<evidence type="ECO:0000256" key="8">
    <source>
        <dbReference type="ARBA" id="ARBA00048141"/>
    </source>
</evidence>
<dbReference type="InterPro" id="IPR036393">
    <property type="entry name" value="AceGlu_kinase-like_sf"/>
</dbReference>
<dbReference type="InterPro" id="IPR004662">
    <property type="entry name" value="AcgluKinase_fam"/>
</dbReference>
<keyword evidence="9" id="KW-0963">Cytoplasm</keyword>
<evidence type="ECO:0000313" key="12">
    <source>
        <dbReference type="Proteomes" id="UP000740727"/>
    </source>
</evidence>
<accession>A0A965GC93</accession>
<evidence type="ECO:0000256" key="4">
    <source>
        <dbReference type="ARBA" id="ARBA00022679"/>
    </source>
</evidence>
<evidence type="ECO:0000256" key="5">
    <source>
        <dbReference type="ARBA" id="ARBA00022741"/>
    </source>
</evidence>
<feature type="binding site" evidence="9">
    <location>
        <position position="62"/>
    </location>
    <ligand>
        <name>substrate</name>
    </ligand>
</feature>
<comment type="function">
    <text evidence="9">Catalyzes the ATP-dependent phosphorylation of N-acetyl-L-glutamate.</text>
</comment>
<dbReference type="FunFam" id="3.40.1160.10:FF:000004">
    <property type="entry name" value="Acetylglutamate kinase"/>
    <property type="match status" value="1"/>
</dbReference>
<comment type="similarity">
    <text evidence="9">Belongs to the acetylglutamate kinase family. ArgB subfamily.</text>
</comment>
<evidence type="ECO:0000313" key="11">
    <source>
        <dbReference type="EMBL" id="NBR93824.1"/>
    </source>
</evidence>
<dbReference type="SUPFAM" id="SSF53633">
    <property type="entry name" value="Carbamate kinase-like"/>
    <property type="match status" value="1"/>
</dbReference>
<comment type="caution">
    <text evidence="11">The sequence shown here is derived from an EMBL/GenBank/DDBJ whole genome shotgun (WGS) entry which is preliminary data.</text>
</comment>
<sequence>MIVVKYGGHAMVNNDLAKSFATDVVSLVKSGERVVVVHGGGPQIDRELNSKGLTSQTISGLRVTTPEMMDVVEMVLAGRVLRDVVNSLIQAGGSTVGITGRDGQTFIAKQITRSATGEPIEVGQVGEIVSVNTKLLETLLDSGYIPVVAPVSADQSGTPFNVNADSAAGAVAGALHAERALFLTDVPGLFRHWPDVASLISQISYQEAKDLLPTLADGMIPKIAACLHAIEKGAKSAQIVDGRVPGILNEAITKNLGTVITA</sequence>
<dbReference type="AlphaFoldDB" id="A0A965GC93"/>
<gene>
    <name evidence="9 11" type="primary">argB</name>
    <name evidence="11" type="ORF">EBT44_03130</name>
</gene>
<proteinExistence type="inferred from homology"/>
<comment type="subcellular location">
    <subcellularLocation>
        <location evidence="9">Cytoplasm</location>
    </subcellularLocation>
</comment>
<evidence type="ECO:0000256" key="9">
    <source>
        <dbReference type="HAMAP-Rule" id="MF_00082"/>
    </source>
</evidence>
<dbReference type="PANTHER" id="PTHR23342">
    <property type="entry name" value="N-ACETYLGLUTAMATE SYNTHASE"/>
    <property type="match status" value="1"/>
</dbReference>
<dbReference type="EMBL" id="RFXN01000027">
    <property type="protein sequence ID" value="NBR93824.1"/>
    <property type="molecule type" value="Genomic_DNA"/>
</dbReference>
<keyword evidence="6 9" id="KW-0418">Kinase</keyword>
<evidence type="ECO:0000259" key="10">
    <source>
        <dbReference type="Pfam" id="PF00696"/>
    </source>
</evidence>
<dbReference type="PANTHER" id="PTHR23342:SF0">
    <property type="entry name" value="N-ACETYLGLUTAMATE SYNTHASE, MITOCHONDRIAL"/>
    <property type="match status" value="1"/>
</dbReference>
<dbReference type="Proteomes" id="UP000740727">
    <property type="component" value="Unassembled WGS sequence"/>
</dbReference>
<keyword evidence="3 9" id="KW-0028">Amino-acid biosynthesis</keyword>
<dbReference type="InterPro" id="IPR037528">
    <property type="entry name" value="ArgB"/>
</dbReference>
<comment type="pathway">
    <text evidence="1 9">Amino-acid biosynthesis; L-arginine biosynthesis; N(2)-acetyl-L-ornithine from L-glutamate: step 2/4.</text>
</comment>
<feature type="site" description="Transition state stabilizer" evidence="9">
    <location>
        <position position="5"/>
    </location>
</feature>
<comment type="catalytic activity">
    <reaction evidence="8 9">
        <text>N-acetyl-L-glutamate + ATP = N-acetyl-L-glutamyl 5-phosphate + ADP</text>
        <dbReference type="Rhea" id="RHEA:14629"/>
        <dbReference type="ChEBI" id="CHEBI:30616"/>
        <dbReference type="ChEBI" id="CHEBI:44337"/>
        <dbReference type="ChEBI" id="CHEBI:57936"/>
        <dbReference type="ChEBI" id="CHEBI:456216"/>
        <dbReference type="EC" id="2.7.2.8"/>
    </reaction>
</comment>
<dbReference type="GO" id="GO:0003991">
    <property type="term" value="F:acetylglutamate kinase activity"/>
    <property type="evidence" value="ECO:0007669"/>
    <property type="project" value="UniProtKB-UniRule"/>
</dbReference>
<feature type="binding site" evidence="9">
    <location>
        <position position="161"/>
    </location>
    <ligand>
        <name>substrate</name>
    </ligand>
</feature>
<protein>
    <recommendedName>
        <fullName evidence="9">Acetylglutamate kinase</fullName>
        <ecNumber evidence="9">2.7.2.8</ecNumber>
    </recommendedName>
    <alternativeName>
        <fullName evidence="9">N-acetyl-L-glutamate 5-phosphotransferase</fullName>
    </alternativeName>
    <alternativeName>
        <fullName evidence="9">NAG kinase</fullName>
        <shortName evidence="9">NAGK</shortName>
    </alternativeName>
</protein>
<keyword evidence="4 9" id="KW-0808">Transferase</keyword>
<dbReference type="Pfam" id="PF00696">
    <property type="entry name" value="AA_kinase"/>
    <property type="match status" value="1"/>
</dbReference>
<evidence type="ECO:0000256" key="2">
    <source>
        <dbReference type="ARBA" id="ARBA00022571"/>
    </source>
</evidence>
<dbReference type="InterPro" id="IPR001048">
    <property type="entry name" value="Asp/Glu/Uridylate_kinase"/>
</dbReference>
<dbReference type="PRINTS" id="PR00474">
    <property type="entry name" value="GLU5KINASE"/>
</dbReference>
<keyword evidence="2 9" id="KW-0055">Arginine biosynthesis</keyword>
<dbReference type="GO" id="GO:0042450">
    <property type="term" value="P:L-arginine biosynthetic process via ornithine"/>
    <property type="evidence" value="ECO:0007669"/>
    <property type="project" value="UniProtKB-UniRule"/>
</dbReference>
<feature type="domain" description="Aspartate/glutamate/uridylate kinase" evidence="10">
    <location>
        <begin position="1"/>
        <end position="241"/>
    </location>
</feature>
<keyword evidence="7 9" id="KW-0067">ATP-binding</keyword>
<evidence type="ECO:0000256" key="7">
    <source>
        <dbReference type="ARBA" id="ARBA00022840"/>
    </source>
</evidence>
<dbReference type="PIRSF" id="PIRSF000728">
    <property type="entry name" value="NAGK"/>
    <property type="match status" value="1"/>
</dbReference>
<evidence type="ECO:0000256" key="3">
    <source>
        <dbReference type="ARBA" id="ARBA00022605"/>
    </source>
</evidence>
<dbReference type="Gene3D" id="3.40.1160.10">
    <property type="entry name" value="Acetylglutamate kinase-like"/>
    <property type="match status" value="1"/>
</dbReference>
<dbReference type="GO" id="GO:0005737">
    <property type="term" value="C:cytoplasm"/>
    <property type="evidence" value="ECO:0007669"/>
    <property type="project" value="UniProtKB-SubCell"/>
</dbReference>
<keyword evidence="5 9" id="KW-0547">Nucleotide-binding</keyword>
<evidence type="ECO:0000256" key="6">
    <source>
        <dbReference type="ARBA" id="ARBA00022777"/>
    </source>
</evidence>
<organism evidence="11 12">
    <name type="scientific">Candidatus Fonsibacter lacus</name>
    <dbReference type="NCBI Taxonomy" id="2576439"/>
    <lineage>
        <taxon>Bacteria</taxon>
        <taxon>Pseudomonadati</taxon>
        <taxon>Pseudomonadota</taxon>
        <taxon>Alphaproteobacteria</taxon>
        <taxon>Candidatus Pelagibacterales</taxon>
        <taxon>Candidatus Pelagibacterales incertae sedis</taxon>
        <taxon>Candidatus Fonsibacter</taxon>
    </lineage>
</organism>
<dbReference type="EC" id="2.7.2.8" evidence="9"/>